<dbReference type="EMBL" id="NBTY01000197">
    <property type="protein sequence ID" value="OTP67331.1"/>
    <property type="molecule type" value="Genomic_DNA"/>
</dbReference>
<reference evidence="1 2" key="1">
    <citation type="submission" date="2017-03" db="EMBL/GenBank/DDBJ databases">
        <title>Genome analysis of strain PAMC 26510.</title>
        <authorList>
            <person name="Oh H.-M."/>
            <person name="Yang J.-A."/>
        </authorList>
    </citation>
    <scope>NUCLEOTIDE SEQUENCE [LARGE SCALE GENOMIC DNA]</scope>
    <source>
        <strain evidence="1 2">PAMC 26510</strain>
    </source>
</reference>
<name>A0A242M857_CABSO</name>
<accession>A0A242M857</accession>
<gene>
    <name evidence="1" type="ORF">PAMC26510_31680</name>
</gene>
<proteinExistence type="predicted"/>
<dbReference type="AlphaFoldDB" id="A0A242M857"/>
<dbReference type="RefSeq" id="WP_086383371.1">
    <property type="nucleotide sequence ID" value="NZ_NBTY01000197.1"/>
</dbReference>
<organism evidence="1 2">
    <name type="scientific">Caballeronia sordidicola</name>
    <name type="common">Burkholderia sordidicola</name>
    <dbReference type="NCBI Taxonomy" id="196367"/>
    <lineage>
        <taxon>Bacteria</taxon>
        <taxon>Pseudomonadati</taxon>
        <taxon>Pseudomonadota</taxon>
        <taxon>Betaproteobacteria</taxon>
        <taxon>Burkholderiales</taxon>
        <taxon>Burkholderiaceae</taxon>
        <taxon>Caballeronia</taxon>
    </lineage>
</organism>
<protein>
    <submittedName>
        <fullName evidence="1">Uncharacterized protein</fullName>
    </submittedName>
</protein>
<comment type="caution">
    <text evidence="1">The sequence shown here is derived from an EMBL/GenBank/DDBJ whole genome shotgun (WGS) entry which is preliminary data.</text>
</comment>
<sequence length="154" mass="16796">MAKEDKNWSGVAHIRVRLDILNSPAWRTLSFTARALFMDMRAGLRSTNNGDINAALGTLSHKGWTSRTTILKAVGELTALGFIAKTRQGVGGPTTGSCNLFRFTDVPTYDQPRLGVNACKATFEYLAFKTLEEAEQALRDLTASEAKAKASKTK</sequence>
<dbReference type="Proteomes" id="UP000194546">
    <property type="component" value="Unassembled WGS sequence"/>
</dbReference>
<evidence type="ECO:0000313" key="1">
    <source>
        <dbReference type="EMBL" id="OTP67331.1"/>
    </source>
</evidence>
<evidence type="ECO:0000313" key="2">
    <source>
        <dbReference type="Proteomes" id="UP000194546"/>
    </source>
</evidence>